<dbReference type="VEuPathDB" id="VectorBase:BGLB002461"/>
<feature type="transmembrane region" description="Helical" evidence="2">
    <location>
        <begin position="324"/>
        <end position="346"/>
    </location>
</feature>
<feature type="transmembrane region" description="Helical" evidence="2">
    <location>
        <begin position="353"/>
        <end position="377"/>
    </location>
</feature>
<feature type="region of interest" description="Disordered" evidence="1">
    <location>
        <begin position="78"/>
        <end position="154"/>
    </location>
</feature>
<evidence type="ECO:0000313" key="3">
    <source>
        <dbReference type="EnsemblMetazoa" id="BGLB002461-PB"/>
    </source>
</evidence>
<sequence length="794" mass="87283">MAKVLFVLLVPNEAAEKKLKDPEENEKIKLEDDNKNLATEKSKPIFTVNSEETTESTERDKKAVSGWNFEDANKKAKINISGSTAADKSSDQSVTTLKNSELLQRTEKKEENVDELSKTKEENGIKPAEPKGQQSKKSKECLMESDAPDGGERKRKNSLIAALFHPSDSCSSMSDKLAQGENLKNRKKSLVVAELTDEEKKKLVSLINDNENVLEKVKNTLVEMNITGVQWSTTEDALELGMFVTDDGETCEILLKKLSALKISINVFPASISIASLKQKEEAEHLKQILDQENKLAEKVSEFKKSIKSRLVVAQVVDAVKSDAVFTFDFLMLVMLASMVAVMGLLEASSVALVASMLISPLMGPIIAGVFGTVIRNRDLLMVGFTSEMKGLCLCILIGFATGFIPAILESAGLQWRATDNWPTIEMSSRGSLRSLLVGVLIAIPSGAGVALSILGGKVGSLVGVAISASLLPPAVNAGLLWANAIVVAIRPLPTTQPLRTTSGDGLNQSSQVLGNGHLQCPFYVNNDFIPEYSCDMSKESAVLGVVSLLLTILNIICIIIMGIVVLKIKEVAPIRTVASAEHDFFVEDIKIARESYQTTKGQDSYLLGKRFLEEYKTVKNDLGVEDDSDEDEDELHRIVEEVEESADVKEIIDHMPHRPKRWRNNKKWTGSALMNDDKHDDDRVYKTIQIVSPKQLDDSIQLRRRKHPSGTDRAISLDVTTPDSTYLTIHRLPSPRAMSGKFHIPKTGRFKVDRVAEKSPSKTDKGSVTPIYSSSIPKIVLETQPLLSVNTNN</sequence>
<dbReference type="KEGG" id="bgt:106059804"/>
<name>A0A2C9JH57_BIOGL</name>
<evidence type="ECO:0000256" key="1">
    <source>
        <dbReference type="SAM" id="MobiDB-lite"/>
    </source>
</evidence>
<feature type="transmembrane region" description="Helical" evidence="2">
    <location>
        <begin position="462"/>
        <end position="490"/>
    </location>
</feature>
<protein>
    <recommendedName>
        <fullName evidence="5">DUF389 domain-containing protein</fullName>
    </recommendedName>
</protein>
<organism evidence="3 4">
    <name type="scientific">Biomphalaria glabrata</name>
    <name type="common">Bloodfluke planorb</name>
    <name type="synonym">Freshwater snail</name>
    <dbReference type="NCBI Taxonomy" id="6526"/>
    <lineage>
        <taxon>Eukaryota</taxon>
        <taxon>Metazoa</taxon>
        <taxon>Spiralia</taxon>
        <taxon>Lophotrochozoa</taxon>
        <taxon>Mollusca</taxon>
        <taxon>Gastropoda</taxon>
        <taxon>Heterobranchia</taxon>
        <taxon>Euthyneura</taxon>
        <taxon>Panpulmonata</taxon>
        <taxon>Hygrophila</taxon>
        <taxon>Lymnaeoidea</taxon>
        <taxon>Planorbidae</taxon>
        <taxon>Biomphalaria</taxon>
    </lineage>
</organism>
<dbReference type="Pfam" id="PF04087">
    <property type="entry name" value="DUF389"/>
    <property type="match status" value="1"/>
</dbReference>
<gene>
    <name evidence="3" type="primary">106059804</name>
</gene>
<feature type="compositionally biased region" description="Polar residues" evidence="1">
    <location>
        <begin position="80"/>
        <end position="103"/>
    </location>
</feature>
<evidence type="ECO:0008006" key="5">
    <source>
        <dbReference type="Google" id="ProtNLM"/>
    </source>
</evidence>
<keyword evidence="2" id="KW-1133">Transmembrane helix</keyword>
<keyword evidence="2" id="KW-0472">Membrane</keyword>
<feature type="compositionally biased region" description="Basic and acidic residues" evidence="1">
    <location>
        <begin position="104"/>
        <end position="124"/>
    </location>
</feature>
<keyword evidence="2" id="KW-0812">Transmembrane</keyword>
<dbReference type="InterPro" id="IPR005240">
    <property type="entry name" value="DUF389"/>
</dbReference>
<proteinExistence type="predicted"/>
<dbReference type="PANTHER" id="PTHR20992">
    <property type="entry name" value="AT15442P-RELATED"/>
    <property type="match status" value="1"/>
</dbReference>
<feature type="region of interest" description="Disordered" evidence="1">
    <location>
        <begin position="17"/>
        <end position="64"/>
    </location>
</feature>
<reference evidence="3" key="1">
    <citation type="submission" date="2020-05" db="UniProtKB">
        <authorList>
            <consortium name="EnsemblMetazoa"/>
        </authorList>
    </citation>
    <scope>IDENTIFICATION</scope>
    <source>
        <strain evidence="3">BB02</strain>
    </source>
</reference>
<feature type="transmembrane region" description="Helical" evidence="2">
    <location>
        <begin position="542"/>
        <end position="567"/>
    </location>
</feature>
<dbReference type="VEuPathDB" id="VectorBase:BGLAX_041339"/>
<evidence type="ECO:0000256" key="2">
    <source>
        <dbReference type="SAM" id="Phobius"/>
    </source>
</evidence>
<dbReference type="EnsemblMetazoa" id="BGLB002461-RB">
    <property type="protein sequence ID" value="BGLB002461-PB"/>
    <property type="gene ID" value="BGLB002461"/>
</dbReference>
<feature type="transmembrane region" description="Helical" evidence="2">
    <location>
        <begin position="436"/>
        <end position="456"/>
    </location>
</feature>
<accession>A0A2C9JH57</accession>
<evidence type="ECO:0000313" key="4">
    <source>
        <dbReference type="Proteomes" id="UP000076420"/>
    </source>
</evidence>
<dbReference type="STRING" id="6526.A0A2C9JH57"/>
<feature type="transmembrane region" description="Helical" evidence="2">
    <location>
        <begin position="389"/>
        <end position="409"/>
    </location>
</feature>
<dbReference type="AlphaFoldDB" id="A0A2C9JH57"/>
<dbReference type="Proteomes" id="UP000076420">
    <property type="component" value="Unassembled WGS sequence"/>
</dbReference>
<feature type="compositionally biased region" description="Basic and acidic residues" evidence="1">
    <location>
        <begin position="17"/>
        <end position="43"/>
    </location>
</feature>
<dbReference type="PANTHER" id="PTHR20992:SF9">
    <property type="entry name" value="AT15442P-RELATED"/>
    <property type="match status" value="1"/>
</dbReference>